<dbReference type="SUPFAM" id="SSF47473">
    <property type="entry name" value="EF-hand"/>
    <property type="match status" value="1"/>
</dbReference>
<feature type="domain" description="EF-hand" evidence="3">
    <location>
        <begin position="135"/>
        <end position="170"/>
    </location>
</feature>
<keyword evidence="5" id="KW-1185">Reference proteome</keyword>
<keyword evidence="2" id="KW-0106">Calcium</keyword>
<dbReference type="GO" id="GO:0005509">
    <property type="term" value="F:calcium ion binding"/>
    <property type="evidence" value="ECO:0007669"/>
    <property type="project" value="InterPro"/>
</dbReference>
<feature type="domain" description="EF-hand" evidence="3">
    <location>
        <begin position="25"/>
        <end position="60"/>
    </location>
</feature>
<accession>A0A2V3IQN6</accession>
<keyword evidence="1" id="KW-0677">Repeat</keyword>
<dbReference type="SMART" id="SM00054">
    <property type="entry name" value="EFh"/>
    <property type="match status" value="3"/>
</dbReference>
<dbReference type="InterPro" id="IPR018247">
    <property type="entry name" value="EF_Hand_1_Ca_BS"/>
</dbReference>
<dbReference type="Pfam" id="PF13499">
    <property type="entry name" value="EF-hand_7"/>
    <property type="match status" value="1"/>
</dbReference>
<dbReference type="InterPro" id="IPR011992">
    <property type="entry name" value="EF-hand-dom_pair"/>
</dbReference>
<dbReference type="CDD" id="cd00051">
    <property type="entry name" value="EFh"/>
    <property type="match status" value="1"/>
</dbReference>
<dbReference type="OrthoDB" id="26525at2759"/>
<evidence type="ECO:0000313" key="5">
    <source>
        <dbReference type="Proteomes" id="UP000247409"/>
    </source>
</evidence>
<name>A0A2V3IQN6_9FLOR</name>
<dbReference type="EMBL" id="NBIV01000092">
    <property type="protein sequence ID" value="PXF44399.1"/>
    <property type="molecule type" value="Genomic_DNA"/>
</dbReference>
<gene>
    <name evidence="4" type="ORF">BWQ96_05842</name>
</gene>
<evidence type="ECO:0000256" key="1">
    <source>
        <dbReference type="ARBA" id="ARBA00022737"/>
    </source>
</evidence>
<dbReference type="AlphaFoldDB" id="A0A2V3IQN6"/>
<evidence type="ECO:0000313" key="4">
    <source>
        <dbReference type="EMBL" id="PXF44399.1"/>
    </source>
</evidence>
<dbReference type="InterPro" id="IPR050230">
    <property type="entry name" value="CALM/Myosin/TropC-like"/>
</dbReference>
<reference evidence="4 5" key="1">
    <citation type="journal article" date="2018" name="Mol. Biol. Evol.">
        <title>Analysis of the draft genome of the red seaweed Gracilariopsis chorda provides insights into genome size evolution in Rhodophyta.</title>
        <authorList>
            <person name="Lee J."/>
            <person name="Yang E.C."/>
            <person name="Graf L."/>
            <person name="Yang J.H."/>
            <person name="Qiu H."/>
            <person name="Zel Zion U."/>
            <person name="Chan C.X."/>
            <person name="Stephens T.G."/>
            <person name="Weber A.P.M."/>
            <person name="Boo G.H."/>
            <person name="Boo S.M."/>
            <person name="Kim K.M."/>
            <person name="Shin Y."/>
            <person name="Jung M."/>
            <person name="Lee S.J."/>
            <person name="Yim H.S."/>
            <person name="Lee J.H."/>
            <person name="Bhattacharya D."/>
            <person name="Yoon H.S."/>
        </authorList>
    </citation>
    <scope>NUCLEOTIDE SEQUENCE [LARGE SCALE GENOMIC DNA]</scope>
    <source>
        <strain evidence="4 5">SKKU-2015</strain>
        <tissue evidence="4">Whole body</tissue>
    </source>
</reference>
<dbReference type="Gene3D" id="1.10.238.10">
    <property type="entry name" value="EF-hand"/>
    <property type="match status" value="2"/>
</dbReference>
<organism evidence="4 5">
    <name type="scientific">Gracilariopsis chorda</name>
    <dbReference type="NCBI Taxonomy" id="448386"/>
    <lineage>
        <taxon>Eukaryota</taxon>
        <taxon>Rhodophyta</taxon>
        <taxon>Florideophyceae</taxon>
        <taxon>Rhodymeniophycidae</taxon>
        <taxon>Gracilariales</taxon>
        <taxon>Gracilariaceae</taxon>
        <taxon>Gracilariopsis</taxon>
    </lineage>
</organism>
<comment type="caution">
    <text evidence="4">The sequence shown here is derived from an EMBL/GenBank/DDBJ whole genome shotgun (WGS) entry which is preliminary data.</text>
</comment>
<evidence type="ECO:0000256" key="2">
    <source>
        <dbReference type="ARBA" id="ARBA00022837"/>
    </source>
</evidence>
<dbReference type="Proteomes" id="UP000247409">
    <property type="component" value="Unassembled WGS sequence"/>
</dbReference>
<feature type="domain" description="EF-hand" evidence="3">
    <location>
        <begin position="99"/>
        <end position="134"/>
    </location>
</feature>
<evidence type="ECO:0000259" key="3">
    <source>
        <dbReference type="PROSITE" id="PS50222"/>
    </source>
</evidence>
<dbReference type="PANTHER" id="PTHR23048">
    <property type="entry name" value="MYOSIN LIGHT CHAIN 1, 3"/>
    <property type="match status" value="1"/>
</dbReference>
<dbReference type="PANTHER" id="PTHR23048:SF59">
    <property type="entry name" value="EF-HAND SUPERFAMILY PROTEIN"/>
    <property type="match status" value="1"/>
</dbReference>
<dbReference type="PROSITE" id="PS50222">
    <property type="entry name" value="EF_HAND_2"/>
    <property type="match status" value="3"/>
</dbReference>
<sequence>MPDVEINLENEGTRPIARRQELTEERKEEIRELFELHASEETGTVEKKELRVMMRLLGYEPRKDQLARLIVSCGISQRATQINYEQFHALMEKTINERDIQEEMMRAFSLFDTDNTGKITFENLREVADQLGEKMSDEELREMIREADIDKDGVVNATEFVRIMKKTSLWAAQ</sequence>
<dbReference type="InterPro" id="IPR002048">
    <property type="entry name" value="EF_hand_dom"/>
</dbReference>
<dbReference type="GO" id="GO:0016460">
    <property type="term" value="C:myosin II complex"/>
    <property type="evidence" value="ECO:0007669"/>
    <property type="project" value="TreeGrafter"/>
</dbReference>
<dbReference type="STRING" id="448386.A0A2V3IQN6"/>
<dbReference type="PROSITE" id="PS00018">
    <property type="entry name" value="EF_HAND_1"/>
    <property type="match status" value="1"/>
</dbReference>
<dbReference type="FunFam" id="1.10.238.10:FF:000001">
    <property type="entry name" value="Calmodulin 1"/>
    <property type="match status" value="1"/>
</dbReference>
<protein>
    <submittedName>
        <fullName evidence="4">Centrin-1</fullName>
    </submittedName>
</protein>
<proteinExistence type="predicted"/>